<feature type="transmembrane region" description="Helical" evidence="1">
    <location>
        <begin position="73"/>
        <end position="90"/>
    </location>
</feature>
<evidence type="ECO:0000313" key="3">
    <source>
        <dbReference type="Proteomes" id="UP001324185"/>
    </source>
</evidence>
<dbReference type="Proteomes" id="UP001324185">
    <property type="component" value="Chromosome"/>
</dbReference>
<dbReference type="EMBL" id="CP140158">
    <property type="protein sequence ID" value="WQG85111.1"/>
    <property type="molecule type" value="Genomic_DNA"/>
</dbReference>
<evidence type="ECO:0000256" key="1">
    <source>
        <dbReference type="SAM" id="Phobius"/>
    </source>
</evidence>
<dbReference type="RefSeq" id="WP_033414106.1">
    <property type="nucleotide sequence ID" value="NZ_CP140158.1"/>
</dbReference>
<organism evidence="2 3">
    <name type="scientific">Kangiella aquimarina</name>
    <dbReference type="NCBI Taxonomy" id="261965"/>
    <lineage>
        <taxon>Bacteria</taxon>
        <taxon>Pseudomonadati</taxon>
        <taxon>Pseudomonadota</taxon>
        <taxon>Gammaproteobacteria</taxon>
        <taxon>Kangiellales</taxon>
        <taxon>Kangiellaceae</taxon>
        <taxon>Kangiella</taxon>
    </lineage>
</organism>
<dbReference type="InterPro" id="IPR011990">
    <property type="entry name" value="TPR-like_helical_dom_sf"/>
</dbReference>
<feature type="transmembrane region" description="Helical" evidence="1">
    <location>
        <begin position="170"/>
        <end position="191"/>
    </location>
</feature>
<keyword evidence="1" id="KW-1133">Transmembrane helix</keyword>
<dbReference type="Gene3D" id="1.25.40.10">
    <property type="entry name" value="Tetratricopeptide repeat domain"/>
    <property type="match status" value="1"/>
</dbReference>
<name>A0ABZ0X3C4_9GAMM</name>
<feature type="transmembrane region" description="Helical" evidence="1">
    <location>
        <begin position="235"/>
        <end position="259"/>
    </location>
</feature>
<keyword evidence="1" id="KW-0812">Transmembrane</keyword>
<proteinExistence type="predicted"/>
<evidence type="ECO:0000313" key="2">
    <source>
        <dbReference type="EMBL" id="WQG85111.1"/>
    </source>
</evidence>
<feature type="transmembrane region" description="Helical" evidence="1">
    <location>
        <begin position="203"/>
        <end position="229"/>
    </location>
</feature>
<sequence>MNCKYHLHKKALWHCNHCDTPFCIDCCDVEPGMHAPRCLLCRNHMDSYGISDQVEPFWNKLNDFAKYALHRNAIRFVASFLAICVAAGFITSFLSISILTWLTYLALYFILISYSLKVVTKVARGDFEAPTYDEAITFNDDEVGKAGLALDLFISLYFVLLFWFQMYEAVLISAIAFGLLYSAMIINLAMTRHLSSALMPNELLKTIIAIGFPYLLLKVFILLLGVGLIKASVSIYFWFPGPIAFLLIFALASWSLLYIHSMLGYAVYQYHAELGYGIDAEQIMNNENVQQVPELRKLAHADVYIQEGRFDDAESALYEAAKNTQYSSQALERLIKLNMARKNPVATVKAARAYYEQKDLFKHAPKALALYQEIDSFEPRFKPMNANARAVLIGAVRNPKLLPVVEKLTTDMQEKLEQDPDLAKALSAEAKFYAEVMNDDDKAIDLLNKLLAKFPHGSHKIEAEKLLGVCMNMKQTLSPNP</sequence>
<keyword evidence="1" id="KW-0472">Membrane</keyword>
<gene>
    <name evidence="2" type="ORF">SR900_11635</name>
</gene>
<feature type="transmembrane region" description="Helical" evidence="1">
    <location>
        <begin position="146"/>
        <end position="164"/>
    </location>
</feature>
<keyword evidence="3" id="KW-1185">Reference proteome</keyword>
<protein>
    <submittedName>
        <fullName evidence="2">B-box zinc finger protein</fullName>
    </submittedName>
</protein>
<reference evidence="2 3" key="1">
    <citation type="submission" date="2023-11" db="EMBL/GenBank/DDBJ databases">
        <title>MicrobeMod: A computational toolkit for identifying prokaryotic methylation and restriction-modification with nanopore sequencing.</title>
        <authorList>
            <person name="Crits-Christoph A."/>
            <person name="Kang S.C."/>
            <person name="Lee H."/>
            <person name="Ostrov N."/>
        </authorList>
    </citation>
    <scope>NUCLEOTIDE SEQUENCE [LARGE SCALE GENOMIC DNA]</scope>
    <source>
        <strain evidence="2 3">DSMZ 16071</strain>
    </source>
</reference>
<accession>A0ABZ0X3C4</accession>